<dbReference type="InterPro" id="IPR023201">
    <property type="entry name" value="SecY_dom_sf"/>
</dbReference>
<evidence type="ECO:0000256" key="10">
    <source>
        <dbReference type="RuleBase" id="RU004349"/>
    </source>
</evidence>
<evidence type="ECO:0000256" key="9">
    <source>
        <dbReference type="RuleBase" id="RU003484"/>
    </source>
</evidence>
<feature type="transmembrane region" description="Helical" evidence="11">
    <location>
        <begin position="245"/>
        <end position="268"/>
    </location>
</feature>
<evidence type="ECO:0000313" key="14">
    <source>
        <dbReference type="Proteomes" id="UP001208570"/>
    </source>
</evidence>
<evidence type="ECO:0000256" key="3">
    <source>
        <dbReference type="ARBA" id="ARBA00022448"/>
    </source>
</evidence>
<dbReference type="SUPFAM" id="SSF103491">
    <property type="entry name" value="Preprotein translocase SecY subunit"/>
    <property type="match status" value="1"/>
</dbReference>
<feature type="transmembrane region" description="Helical" evidence="11">
    <location>
        <begin position="172"/>
        <end position="193"/>
    </location>
</feature>
<keyword evidence="8 11" id="KW-0472">Membrane</keyword>
<feature type="transmembrane region" description="Helical" evidence="11">
    <location>
        <begin position="74"/>
        <end position="97"/>
    </location>
</feature>
<dbReference type="PROSITE" id="PS00755">
    <property type="entry name" value="SECY_1"/>
    <property type="match status" value="1"/>
</dbReference>
<dbReference type="InterPro" id="IPR002208">
    <property type="entry name" value="SecY/SEC61-alpha"/>
</dbReference>
<comment type="similarity">
    <text evidence="2 10">Belongs to the SecY/SEC61-alpha family.</text>
</comment>
<dbReference type="FunFam" id="1.10.3370.10:FF:000007">
    <property type="entry name" value="Sec61 translocon alpha 2 subunit"/>
    <property type="match status" value="1"/>
</dbReference>
<dbReference type="Pfam" id="PF00344">
    <property type="entry name" value="SecY"/>
    <property type="match status" value="1"/>
</dbReference>
<dbReference type="Pfam" id="PF10559">
    <property type="entry name" value="Plug_translocon"/>
    <property type="match status" value="1"/>
</dbReference>
<dbReference type="GO" id="GO:0016020">
    <property type="term" value="C:membrane"/>
    <property type="evidence" value="ECO:0007669"/>
    <property type="project" value="UniProtKB-SubCell"/>
</dbReference>
<feature type="transmembrane region" description="Helical" evidence="11">
    <location>
        <begin position="381"/>
        <end position="409"/>
    </location>
</feature>
<keyword evidence="6 11" id="KW-1133">Transmembrane helix</keyword>
<comment type="subcellular location">
    <subcellularLocation>
        <location evidence="1">Endomembrane system</location>
        <topology evidence="1">Multi-pass membrane protein</topology>
    </subcellularLocation>
    <subcellularLocation>
        <location evidence="9">Membrane</location>
        <topology evidence="9">Multi-pass membrane protein</topology>
    </subcellularLocation>
</comment>
<feature type="domain" description="Translocon Sec61/SecY plug" evidence="12">
    <location>
        <begin position="40"/>
        <end position="74"/>
    </location>
</feature>
<evidence type="ECO:0000256" key="5">
    <source>
        <dbReference type="ARBA" id="ARBA00022927"/>
    </source>
</evidence>
<dbReference type="Proteomes" id="UP001208570">
    <property type="component" value="Unassembled WGS sequence"/>
</dbReference>
<organism evidence="13 14">
    <name type="scientific">Paralvinella palmiformis</name>
    <dbReference type="NCBI Taxonomy" id="53620"/>
    <lineage>
        <taxon>Eukaryota</taxon>
        <taxon>Metazoa</taxon>
        <taxon>Spiralia</taxon>
        <taxon>Lophotrochozoa</taxon>
        <taxon>Annelida</taxon>
        <taxon>Polychaeta</taxon>
        <taxon>Sedentaria</taxon>
        <taxon>Canalipalpata</taxon>
        <taxon>Terebellida</taxon>
        <taxon>Terebelliformia</taxon>
        <taxon>Alvinellidae</taxon>
        <taxon>Paralvinella</taxon>
    </lineage>
</organism>
<dbReference type="PRINTS" id="PR00303">
    <property type="entry name" value="SECYTRNLCASE"/>
</dbReference>
<evidence type="ECO:0000256" key="2">
    <source>
        <dbReference type="ARBA" id="ARBA00005751"/>
    </source>
</evidence>
<comment type="caution">
    <text evidence="13">The sequence shown here is derived from an EMBL/GenBank/DDBJ whole genome shotgun (WGS) entry which is preliminary data.</text>
</comment>
<evidence type="ECO:0000256" key="1">
    <source>
        <dbReference type="ARBA" id="ARBA00004127"/>
    </source>
</evidence>
<proteinExistence type="inferred from homology"/>
<dbReference type="InterPro" id="IPR019561">
    <property type="entry name" value="Translocon_Sec61/SecY_plug_dom"/>
</dbReference>
<dbReference type="GO" id="GO:0015031">
    <property type="term" value="P:protein transport"/>
    <property type="evidence" value="ECO:0007669"/>
    <property type="project" value="UniProtKB-KW"/>
</dbReference>
<dbReference type="AlphaFoldDB" id="A0AAD9NGC4"/>
<keyword evidence="5 9" id="KW-0653">Protein transport</keyword>
<sequence>MGIKFLEFVRPFCAVLPEVQKPERKIQFREKVLWTAITLFIFLVCCQIPLFGIMSSDSADPFYWMRVILASNRGTLMELGISPIVTSGLIMQLLAGAKIIEVGDTPKDRALFNGAQKLFGMVITVGQAIVYVMTGMYGDPADIGAGVCLLIIIQLFVAGLIVLLLDELLQKGYGLGSGISLFIATNICETIVWKAFSPATVNTGRGTEFEGAIIALFHLLATRTDKVRGLREAFYRQNLPNLMNLLATVLVFAIVIYFQSALVSNLYVISQMLATKFSGNFLINMLGVWADVGGGGPARSYPIGGLCYYLSPPETLSHVVEDPVHAVLYIVFMLGSCAFFSKTWIDVSGSSAKDVAKQLKDQQMVMRGHRDKSMVHELNRYIPTAAAFGGAIGSGTGILLAVTIIYQYFEIFVKEQSEMGGVSTLLF</sequence>
<evidence type="ECO:0000256" key="7">
    <source>
        <dbReference type="ARBA" id="ARBA00023010"/>
    </source>
</evidence>
<evidence type="ECO:0000313" key="13">
    <source>
        <dbReference type="EMBL" id="KAK2167276.1"/>
    </source>
</evidence>
<keyword evidence="7 9" id="KW-0811">Translocation</keyword>
<feature type="transmembrane region" description="Helical" evidence="11">
    <location>
        <begin position="143"/>
        <end position="165"/>
    </location>
</feature>
<protein>
    <recommendedName>
        <fullName evidence="12">Translocon Sec61/SecY plug domain-containing protein</fullName>
    </recommendedName>
</protein>
<evidence type="ECO:0000256" key="8">
    <source>
        <dbReference type="ARBA" id="ARBA00023136"/>
    </source>
</evidence>
<accession>A0AAD9NGC4</accession>
<evidence type="ECO:0000256" key="4">
    <source>
        <dbReference type="ARBA" id="ARBA00022692"/>
    </source>
</evidence>
<evidence type="ECO:0000256" key="6">
    <source>
        <dbReference type="ARBA" id="ARBA00022989"/>
    </source>
</evidence>
<feature type="transmembrane region" description="Helical" evidence="11">
    <location>
        <begin position="32"/>
        <end position="54"/>
    </location>
</feature>
<keyword evidence="3 9" id="KW-0813">Transport</keyword>
<feature type="transmembrane region" description="Helical" evidence="11">
    <location>
        <begin position="118"/>
        <end position="137"/>
    </location>
</feature>
<evidence type="ECO:0000256" key="11">
    <source>
        <dbReference type="SAM" id="Phobius"/>
    </source>
</evidence>
<gene>
    <name evidence="13" type="ORF">LSH36_30g04043</name>
</gene>
<dbReference type="PROSITE" id="PS00756">
    <property type="entry name" value="SECY_2"/>
    <property type="match status" value="1"/>
</dbReference>
<keyword evidence="14" id="KW-1185">Reference proteome</keyword>
<feature type="transmembrane region" description="Helical" evidence="11">
    <location>
        <begin position="326"/>
        <end position="345"/>
    </location>
</feature>
<name>A0AAD9NGC4_9ANNE</name>
<keyword evidence="4 9" id="KW-0812">Transmembrane</keyword>
<dbReference type="EMBL" id="JAODUP010000030">
    <property type="protein sequence ID" value="KAK2167276.1"/>
    <property type="molecule type" value="Genomic_DNA"/>
</dbReference>
<dbReference type="Gene3D" id="1.10.3370.10">
    <property type="entry name" value="SecY subunit domain"/>
    <property type="match status" value="2"/>
</dbReference>
<evidence type="ECO:0000259" key="12">
    <source>
        <dbReference type="Pfam" id="PF10559"/>
    </source>
</evidence>
<reference evidence="13" key="1">
    <citation type="journal article" date="2023" name="Mol. Biol. Evol.">
        <title>Third-Generation Sequencing Reveals the Adaptive Role of the Epigenome in Three Deep-Sea Polychaetes.</title>
        <authorList>
            <person name="Perez M."/>
            <person name="Aroh O."/>
            <person name="Sun Y."/>
            <person name="Lan Y."/>
            <person name="Juniper S.K."/>
            <person name="Young C.R."/>
            <person name="Angers B."/>
            <person name="Qian P.Y."/>
        </authorList>
    </citation>
    <scope>NUCLEOTIDE SEQUENCE</scope>
    <source>
        <strain evidence="13">P08H-3</strain>
    </source>
</reference>
<dbReference type="PIRSF" id="PIRSF004557">
    <property type="entry name" value="SecY"/>
    <property type="match status" value="1"/>
</dbReference>
<dbReference type="PANTHER" id="PTHR10906">
    <property type="entry name" value="SECY/SEC61-ALPHA FAMILY MEMBER"/>
    <property type="match status" value="1"/>
</dbReference>
<dbReference type="InterPro" id="IPR030659">
    <property type="entry name" value="SecY_CS"/>
</dbReference>
<dbReference type="GO" id="GO:0012505">
    <property type="term" value="C:endomembrane system"/>
    <property type="evidence" value="ECO:0007669"/>
    <property type="project" value="UniProtKB-SubCell"/>
</dbReference>